<dbReference type="Gene3D" id="4.10.80.340">
    <property type="match status" value="1"/>
</dbReference>
<evidence type="ECO:0000259" key="12">
    <source>
        <dbReference type="Pfam" id="PF13008"/>
    </source>
</evidence>
<keyword evidence="2" id="KW-1113">Inhibition of host RLR pathway by virus</keyword>
<protein>
    <recommendedName>
        <fullName evidence="1">Non-structural protein V</fullName>
    </recommendedName>
</protein>
<keyword evidence="10" id="KW-0899">Viral immunoevasion</keyword>
<keyword evidence="7" id="KW-0862">Zinc</keyword>
<keyword evidence="6" id="KW-0479">Metal-binding</keyword>
<keyword evidence="3" id="KW-0691">RNA editing</keyword>
<evidence type="ECO:0000256" key="3">
    <source>
        <dbReference type="ARBA" id="ARBA00022495"/>
    </source>
</evidence>
<evidence type="ECO:0000313" key="13">
    <source>
        <dbReference type="EMBL" id="WIU81477.1"/>
    </source>
</evidence>
<feature type="compositionally biased region" description="Polar residues" evidence="11">
    <location>
        <begin position="161"/>
        <end position="177"/>
    </location>
</feature>
<feature type="compositionally biased region" description="Basic and acidic residues" evidence="11">
    <location>
        <begin position="30"/>
        <end position="43"/>
    </location>
</feature>
<proteinExistence type="predicted"/>
<feature type="compositionally biased region" description="Acidic residues" evidence="11">
    <location>
        <begin position="113"/>
        <end position="122"/>
    </location>
</feature>
<keyword evidence="9" id="KW-1089">Inhibition of host MDA5 by virus</keyword>
<dbReference type="EMBL" id="OQ970174">
    <property type="protein sequence ID" value="WIU81477.1"/>
    <property type="molecule type" value="Viral_cRNA"/>
</dbReference>
<evidence type="ECO:0000256" key="9">
    <source>
        <dbReference type="ARBA" id="ARBA00023260"/>
    </source>
</evidence>
<dbReference type="Pfam" id="PF13008">
    <property type="entry name" value="zf-Paramyx-P"/>
    <property type="match status" value="1"/>
</dbReference>
<name>A0A9Y1Z4Y7_9MONO</name>
<keyword evidence="4" id="KW-0945">Host-virus interaction</keyword>
<evidence type="ECO:0000256" key="10">
    <source>
        <dbReference type="ARBA" id="ARBA00023280"/>
    </source>
</evidence>
<dbReference type="InterPro" id="IPR024279">
    <property type="entry name" value="Paramyx_V_Zn-bd"/>
</dbReference>
<gene>
    <name evidence="13" type="primary">P/V</name>
</gene>
<sequence>MDDINHTTIQNALATLKNLREDPPSSEELSSCRELLRETKSEPGKPIGYQYFRNPEYVEPDSISEKPNNNGILDGNLSTGRYASVPGQGEPGSNKTREDLGAASIRYPTIPTDDSEQADTEDAANSTLGSVGDAGGVSDSGGAAPLSASTPIASDDDATGSLASGNTPSRRSSSLARQSIEPIKEEDFAMVGLRTGTKPKAARKRLPLPASNSSSPQTQPAQSIKKGHRREYDFVWDHDGVLVYSWCNPICAKIRPLPIRERCTCGECPDQCSDCEGDSPYESDSD</sequence>
<evidence type="ECO:0000256" key="2">
    <source>
        <dbReference type="ARBA" id="ARBA00022482"/>
    </source>
</evidence>
<reference evidence="13" key="1">
    <citation type="submission" date="2023-05" db="EMBL/GenBank/DDBJ databases">
        <authorList>
            <person name="Xu J."/>
            <person name="Chen J."/>
            <person name="Ren Y."/>
            <person name="Chen L."/>
            <person name="How W."/>
        </authorList>
    </citation>
    <scope>NUCLEOTIDE SEQUENCE</scope>
    <source>
        <strain evidence="13">Huangshi10</strain>
    </source>
</reference>
<keyword evidence="8" id="KW-0922">Interferon antiviral system evasion</keyword>
<evidence type="ECO:0000256" key="1">
    <source>
        <dbReference type="ARBA" id="ARBA00016223"/>
    </source>
</evidence>
<dbReference type="GO" id="GO:0039554">
    <property type="term" value="P:symbiont-mediated suppression of host cytoplasmic pattern recognition receptor signaling pathway via inhibition of MDA-5 activity"/>
    <property type="evidence" value="ECO:0007669"/>
    <property type="project" value="UniProtKB-KW"/>
</dbReference>
<evidence type="ECO:0000256" key="5">
    <source>
        <dbReference type="ARBA" id="ARBA00022632"/>
    </source>
</evidence>
<evidence type="ECO:0000256" key="4">
    <source>
        <dbReference type="ARBA" id="ARBA00022581"/>
    </source>
</evidence>
<keyword evidence="5" id="KW-1090">Inhibition of host innate immune response by virus</keyword>
<evidence type="ECO:0000256" key="11">
    <source>
        <dbReference type="SAM" id="MobiDB-lite"/>
    </source>
</evidence>
<feature type="domain" description="Paramyxovirinae protein V zinc-binding" evidence="12">
    <location>
        <begin position="235"/>
        <end position="276"/>
    </location>
</feature>
<feature type="compositionally biased region" description="Polar residues" evidence="11">
    <location>
        <begin position="65"/>
        <end position="81"/>
    </location>
</feature>
<evidence type="ECO:0000256" key="8">
    <source>
        <dbReference type="ARBA" id="ARBA00023258"/>
    </source>
</evidence>
<dbReference type="GO" id="GO:0046872">
    <property type="term" value="F:metal ion binding"/>
    <property type="evidence" value="ECO:0007669"/>
    <property type="project" value="UniProtKB-KW"/>
</dbReference>
<feature type="compositionally biased region" description="Polar residues" evidence="11">
    <location>
        <begin position="210"/>
        <end position="222"/>
    </location>
</feature>
<organism evidence="13">
    <name type="scientific">Niviventer confucianus morbillivirus</name>
    <dbReference type="NCBI Taxonomy" id="3049976"/>
    <lineage>
        <taxon>Viruses</taxon>
        <taxon>Riboviria</taxon>
        <taxon>Orthornavirae</taxon>
        <taxon>Negarnaviricota</taxon>
        <taxon>Haploviricotina</taxon>
        <taxon>Monjiviricetes</taxon>
        <taxon>Mononegavirales</taxon>
        <taxon>Paramyxoviridae</taxon>
        <taxon>Orthoparamyxovirinae</taxon>
        <taxon>Morbillivirus</taxon>
    </lineage>
</organism>
<feature type="region of interest" description="Disordered" evidence="11">
    <location>
        <begin position="15"/>
        <end position="226"/>
    </location>
</feature>
<evidence type="ECO:0000256" key="7">
    <source>
        <dbReference type="ARBA" id="ARBA00022833"/>
    </source>
</evidence>
<accession>A0A9Y1Z4Y7</accession>
<evidence type="ECO:0000256" key="6">
    <source>
        <dbReference type="ARBA" id="ARBA00022723"/>
    </source>
</evidence>